<evidence type="ECO:0000313" key="9">
    <source>
        <dbReference type="EMBL" id="TWR97890.1"/>
    </source>
</evidence>
<comment type="similarity">
    <text evidence="1">Belongs to the peptidase S66 family.</text>
</comment>
<dbReference type="SUPFAM" id="SSF141986">
    <property type="entry name" value="LD-carboxypeptidase A C-terminal domain-like"/>
    <property type="match status" value="1"/>
</dbReference>
<organism evidence="9 10">
    <name type="scientific">Pseudomonas saxonica</name>
    <dbReference type="NCBI Taxonomy" id="2600598"/>
    <lineage>
        <taxon>Bacteria</taxon>
        <taxon>Pseudomonadati</taxon>
        <taxon>Pseudomonadota</taxon>
        <taxon>Gammaproteobacteria</taxon>
        <taxon>Pseudomonadales</taxon>
        <taxon>Pseudomonadaceae</taxon>
        <taxon>Pseudomonas</taxon>
    </lineage>
</organism>
<feature type="domain" description="LD-carboxypeptidase N-terminal" evidence="7">
    <location>
        <begin position="26"/>
        <end position="141"/>
    </location>
</feature>
<evidence type="ECO:0000313" key="10">
    <source>
        <dbReference type="Proteomes" id="UP000317901"/>
    </source>
</evidence>
<evidence type="ECO:0000256" key="1">
    <source>
        <dbReference type="ARBA" id="ARBA00010233"/>
    </source>
</evidence>
<dbReference type="RefSeq" id="WP_146425411.1">
    <property type="nucleotide sequence ID" value="NZ_VFIP01000008.1"/>
</dbReference>
<dbReference type="InterPro" id="IPR040449">
    <property type="entry name" value="Peptidase_S66_N"/>
</dbReference>
<gene>
    <name evidence="9" type="ORF">FJD37_05875</name>
</gene>
<dbReference type="GO" id="GO:0006508">
    <property type="term" value="P:proteolysis"/>
    <property type="evidence" value="ECO:0007669"/>
    <property type="project" value="UniProtKB-KW"/>
</dbReference>
<dbReference type="InterPro" id="IPR027461">
    <property type="entry name" value="Carboxypeptidase_A_C_sf"/>
</dbReference>
<dbReference type="PANTHER" id="PTHR30237">
    <property type="entry name" value="MURAMOYLTETRAPEPTIDE CARBOXYPEPTIDASE"/>
    <property type="match status" value="1"/>
</dbReference>
<dbReference type="Gene3D" id="3.40.50.10740">
    <property type="entry name" value="Class I glutamine amidotransferase-like"/>
    <property type="match status" value="1"/>
</dbReference>
<dbReference type="PANTHER" id="PTHR30237:SF2">
    <property type="entry name" value="MUREIN TETRAPEPTIDE CARBOXYPEPTIDASE"/>
    <property type="match status" value="1"/>
</dbReference>
<name>A0A5C5Q0J1_9PSED</name>
<dbReference type="Gene3D" id="3.50.30.60">
    <property type="entry name" value="LD-carboxypeptidase A C-terminal domain-like"/>
    <property type="match status" value="1"/>
</dbReference>
<feature type="active site" description="Nucleophile" evidence="6">
    <location>
        <position position="121"/>
    </location>
</feature>
<feature type="active site" description="Charge relay system" evidence="6">
    <location>
        <position position="220"/>
    </location>
</feature>
<feature type="domain" description="LD-carboxypeptidase C-terminal" evidence="8">
    <location>
        <begin position="189"/>
        <end position="299"/>
    </location>
</feature>
<dbReference type="AlphaFoldDB" id="A0A5C5Q0J1"/>
<proteinExistence type="inferred from homology"/>
<comment type="caution">
    <text evidence="9">The sequence shown here is derived from an EMBL/GenBank/DDBJ whole genome shotgun (WGS) entry which is preliminary data.</text>
</comment>
<keyword evidence="3" id="KW-0645">Protease</keyword>
<dbReference type="Pfam" id="PF02016">
    <property type="entry name" value="Peptidase_S66"/>
    <property type="match status" value="1"/>
</dbReference>
<dbReference type="InterPro" id="IPR029062">
    <property type="entry name" value="Class_I_gatase-like"/>
</dbReference>
<reference evidence="9 10" key="1">
    <citation type="submission" date="2019-06" db="EMBL/GenBank/DDBJ databases">
        <title>Pseudomonas bimorpha sp. nov. isolated from bovine raw milk and skim milk concentrate.</title>
        <authorList>
            <person name="Hofmann K."/>
            <person name="Huptas C."/>
            <person name="Doll E."/>
            <person name="Scherer S."/>
            <person name="Wenning M."/>
        </authorList>
    </citation>
    <scope>NUCLEOTIDE SEQUENCE [LARGE SCALE GENOMIC DNA]</scope>
    <source>
        <strain evidence="9 10">DSM 108990</strain>
    </source>
</reference>
<keyword evidence="5" id="KW-0720">Serine protease</keyword>
<feature type="active site" description="Charge relay system" evidence="6">
    <location>
        <position position="284"/>
    </location>
</feature>
<dbReference type="Pfam" id="PF17676">
    <property type="entry name" value="Peptidase_S66C"/>
    <property type="match status" value="1"/>
</dbReference>
<evidence type="ECO:0000259" key="7">
    <source>
        <dbReference type="Pfam" id="PF02016"/>
    </source>
</evidence>
<dbReference type="OrthoDB" id="9807329at2"/>
<dbReference type="GO" id="GO:0004180">
    <property type="term" value="F:carboxypeptidase activity"/>
    <property type="evidence" value="ECO:0007669"/>
    <property type="project" value="UniProtKB-KW"/>
</dbReference>
<evidence type="ECO:0000256" key="6">
    <source>
        <dbReference type="PIRSR" id="PIRSR028757-1"/>
    </source>
</evidence>
<evidence type="ECO:0000256" key="2">
    <source>
        <dbReference type="ARBA" id="ARBA00022645"/>
    </source>
</evidence>
<dbReference type="InterPro" id="IPR003507">
    <property type="entry name" value="S66_fam"/>
</dbReference>
<evidence type="ECO:0000256" key="3">
    <source>
        <dbReference type="ARBA" id="ARBA00022670"/>
    </source>
</evidence>
<evidence type="ECO:0000259" key="8">
    <source>
        <dbReference type="Pfam" id="PF17676"/>
    </source>
</evidence>
<keyword evidence="4" id="KW-0378">Hydrolase</keyword>
<keyword evidence="2 9" id="KW-0121">Carboxypeptidase</keyword>
<evidence type="ECO:0000256" key="4">
    <source>
        <dbReference type="ARBA" id="ARBA00022801"/>
    </source>
</evidence>
<dbReference type="GO" id="GO:0008236">
    <property type="term" value="F:serine-type peptidase activity"/>
    <property type="evidence" value="ECO:0007669"/>
    <property type="project" value="UniProtKB-KW"/>
</dbReference>
<dbReference type="CDD" id="cd07025">
    <property type="entry name" value="Peptidase_S66"/>
    <property type="match status" value="1"/>
</dbReference>
<dbReference type="InterPro" id="IPR040921">
    <property type="entry name" value="Peptidase_S66C"/>
</dbReference>
<sequence length="323" mass="34596">MNSRLTAPVTYKVHSAVPALPAGGVIGLIAPAGPAELDLERATQWVNAHGYSLRVFDGVWEKDGYLAGSDAVRLRDLHAAFADDSIDAIFCLRGGYGSPRLLDGIDFELLRRHPKPFVGYSDITALHLAITRYAGFVTFHGAMLNADLLGGKQEPTQSSLLRMLTGQQGAVLEHPCAYPLTTLAPGSASGRLLGGNLSMICAAMGTAFELDSDDIILFIEDVNEPLYRVDRLLTQLRLAGKLERVRGVLVGDVAGVDGLALERLLTQELGPLGVPILSGWRSGHCDPNLTLPMGAQVRLDADEQQLVLEQAVVDTARIKSPSP</sequence>
<accession>A0A5C5Q0J1</accession>
<dbReference type="Proteomes" id="UP000317901">
    <property type="component" value="Unassembled WGS sequence"/>
</dbReference>
<protein>
    <submittedName>
        <fullName evidence="9">LD-carboxypeptidase</fullName>
    </submittedName>
</protein>
<dbReference type="EMBL" id="VFIP01000008">
    <property type="protein sequence ID" value="TWR97890.1"/>
    <property type="molecule type" value="Genomic_DNA"/>
</dbReference>
<dbReference type="SUPFAM" id="SSF52317">
    <property type="entry name" value="Class I glutamine amidotransferase-like"/>
    <property type="match status" value="1"/>
</dbReference>
<dbReference type="InterPro" id="IPR027478">
    <property type="entry name" value="LdcA_N"/>
</dbReference>
<evidence type="ECO:0000256" key="5">
    <source>
        <dbReference type="ARBA" id="ARBA00022825"/>
    </source>
</evidence>
<dbReference type="PIRSF" id="PIRSF028757">
    <property type="entry name" value="LD-carboxypeptidase"/>
    <property type="match status" value="1"/>
</dbReference>